<organism evidence="2 3">
    <name type="scientific">Stylosanthes scabra</name>
    <dbReference type="NCBI Taxonomy" id="79078"/>
    <lineage>
        <taxon>Eukaryota</taxon>
        <taxon>Viridiplantae</taxon>
        <taxon>Streptophyta</taxon>
        <taxon>Embryophyta</taxon>
        <taxon>Tracheophyta</taxon>
        <taxon>Spermatophyta</taxon>
        <taxon>Magnoliopsida</taxon>
        <taxon>eudicotyledons</taxon>
        <taxon>Gunneridae</taxon>
        <taxon>Pentapetalae</taxon>
        <taxon>rosids</taxon>
        <taxon>fabids</taxon>
        <taxon>Fabales</taxon>
        <taxon>Fabaceae</taxon>
        <taxon>Papilionoideae</taxon>
        <taxon>50 kb inversion clade</taxon>
        <taxon>dalbergioids sensu lato</taxon>
        <taxon>Dalbergieae</taxon>
        <taxon>Pterocarpus clade</taxon>
        <taxon>Stylosanthes</taxon>
    </lineage>
</organism>
<keyword evidence="3" id="KW-1185">Reference proteome</keyword>
<dbReference type="Proteomes" id="UP001341840">
    <property type="component" value="Unassembled WGS sequence"/>
</dbReference>
<evidence type="ECO:0000313" key="3">
    <source>
        <dbReference type="Proteomes" id="UP001341840"/>
    </source>
</evidence>
<evidence type="ECO:0000313" key="2">
    <source>
        <dbReference type="EMBL" id="MED6162003.1"/>
    </source>
</evidence>
<proteinExistence type="predicted"/>
<name>A0ABU6UQX4_9FABA</name>
<evidence type="ECO:0000256" key="1">
    <source>
        <dbReference type="SAM" id="MobiDB-lite"/>
    </source>
</evidence>
<feature type="compositionally biased region" description="Pro residues" evidence="1">
    <location>
        <begin position="82"/>
        <end position="91"/>
    </location>
</feature>
<dbReference type="EMBL" id="JASCZI010121502">
    <property type="protein sequence ID" value="MED6162003.1"/>
    <property type="molecule type" value="Genomic_DNA"/>
</dbReference>
<feature type="non-terminal residue" evidence="2">
    <location>
        <position position="1"/>
    </location>
</feature>
<gene>
    <name evidence="2" type="ORF">PIB30_066276</name>
</gene>
<protein>
    <recommendedName>
        <fullName evidence="4">Mixed-lineage leukemia-like protein</fullName>
    </recommendedName>
</protein>
<evidence type="ECO:0008006" key="4">
    <source>
        <dbReference type="Google" id="ProtNLM"/>
    </source>
</evidence>
<sequence length="107" mass="10909">LMDQDGGRGRGSGRGRGRPTKNTSIPIDLRTTPPTTTTTATTSTPSVSASQGLPPIYMIPTPGVRVHSTETGGTSIRMSPPLSQPPRPPLCTPSSPSGAPTDTDGDG</sequence>
<reference evidence="2 3" key="1">
    <citation type="journal article" date="2023" name="Plants (Basel)">
        <title>Bridging the Gap: Combining Genomics and Transcriptomics Approaches to Understand Stylosanthes scabra, an Orphan Legume from the Brazilian Caatinga.</title>
        <authorList>
            <person name="Ferreira-Neto J.R.C."/>
            <person name="da Silva M.D."/>
            <person name="Binneck E."/>
            <person name="de Melo N.F."/>
            <person name="da Silva R.H."/>
            <person name="de Melo A.L.T.M."/>
            <person name="Pandolfi V."/>
            <person name="Bustamante F.O."/>
            <person name="Brasileiro-Vidal A.C."/>
            <person name="Benko-Iseppon A.M."/>
        </authorList>
    </citation>
    <scope>NUCLEOTIDE SEQUENCE [LARGE SCALE GENOMIC DNA]</scope>
    <source>
        <tissue evidence="2">Leaves</tissue>
    </source>
</reference>
<accession>A0ABU6UQX4</accession>
<comment type="caution">
    <text evidence="2">The sequence shown here is derived from an EMBL/GenBank/DDBJ whole genome shotgun (WGS) entry which is preliminary data.</text>
</comment>
<feature type="compositionally biased region" description="Low complexity" evidence="1">
    <location>
        <begin position="31"/>
        <end position="50"/>
    </location>
</feature>
<feature type="region of interest" description="Disordered" evidence="1">
    <location>
        <begin position="1"/>
        <end position="107"/>
    </location>
</feature>